<proteinExistence type="predicted"/>
<dbReference type="PANTHER" id="PTHR42756">
    <property type="entry name" value="TRANSCRIPTIONAL REGULATOR, MARR"/>
    <property type="match status" value="1"/>
</dbReference>
<name>U2YHT8_9RHOB</name>
<dbReference type="PROSITE" id="PS01117">
    <property type="entry name" value="HTH_MARR_1"/>
    <property type="match status" value="1"/>
</dbReference>
<dbReference type="InterPro" id="IPR036390">
    <property type="entry name" value="WH_DNA-bd_sf"/>
</dbReference>
<dbReference type="Pfam" id="PF12802">
    <property type="entry name" value="MarR_2"/>
    <property type="match status" value="1"/>
</dbReference>
<evidence type="ECO:0000256" key="2">
    <source>
        <dbReference type="ARBA" id="ARBA00023125"/>
    </source>
</evidence>
<dbReference type="InterPro" id="IPR023187">
    <property type="entry name" value="Tscrpt_reg_MarR-type_CS"/>
</dbReference>
<dbReference type="PANTHER" id="PTHR42756:SF1">
    <property type="entry name" value="TRANSCRIPTIONAL REPRESSOR OF EMRAB OPERON"/>
    <property type="match status" value="1"/>
</dbReference>
<dbReference type="GO" id="GO:0003677">
    <property type="term" value="F:DNA binding"/>
    <property type="evidence" value="ECO:0007669"/>
    <property type="project" value="UniProtKB-KW"/>
</dbReference>
<dbReference type="GO" id="GO:0003700">
    <property type="term" value="F:DNA-binding transcription factor activity"/>
    <property type="evidence" value="ECO:0007669"/>
    <property type="project" value="InterPro"/>
</dbReference>
<dbReference type="InterPro" id="IPR000835">
    <property type="entry name" value="HTH_MarR-typ"/>
</dbReference>
<evidence type="ECO:0000256" key="1">
    <source>
        <dbReference type="ARBA" id="ARBA00023015"/>
    </source>
</evidence>
<evidence type="ECO:0000313" key="6">
    <source>
        <dbReference type="Proteomes" id="UP000016566"/>
    </source>
</evidence>
<evidence type="ECO:0000313" key="5">
    <source>
        <dbReference type="EMBL" id="GAD54151.1"/>
    </source>
</evidence>
<organism evidence="5 6">
    <name type="scientific">Limimaricola cinnabarinus LL-001</name>
    <dbReference type="NCBI Taxonomy" id="1337093"/>
    <lineage>
        <taxon>Bacteria</taxon>
        <taxon>Pseudomonadati</taxon>
        <taxon>Pseudomonadota</taxon>
        <taxon>Alphaproteobacteria</taxon>
        <taxon>Rhodobacterales</taxon>
        <taxon>Paracoccaceae</taxon>
        <taxon>Limimaricola</taxon>
    </lineage>
</organism>
<comment type="caution">
    <text evidence="5">The sequence shown here is derived from an EMBL/GenBank/DDBJ whole genome shotgun (WGS) entry which is preliminary data.</text>
</comment>
<protein>
    <recommendedName>
        <fullName evidence="4">HTH marR-type domain-containing protein</fullName>
    </recommendedName>
</protein>
<keyword evidence="3" id="KW-0804">Transcription</keyword>
<dbReference type="PROSITE" id="PS50995">
    <property type="entry name" value="HTH_MARR_2"/>
    <property type="match status" value="1"/>
</dbReference>
<dbReference type="Proteomes" id="UP000016566">
    <property type="component" value="Unassembled WGS sequence"/>
</dbReference>
<keyword evidence="1" id="KW-0805">Transcription regulation</keyword>
<dbReference type="InterPro" id="IPR036388">
    <property type="entry name" value="WH-like_DNA-bd_sf"/>
</dbReference>
<keyword evidence="6" id="KW-1185">Reference proteome</keyword>
<dbReference type="SMART" id="SM00347">
    <property type="entry name" value="HTH_MARR"/>
    <property type="match status" value="1"/>
</dbReference>
<keyword evidence="2" id="KW-0238">DNA-binding</keyword>
<reference evidence="5" key="1">
    <citation type="journal article" date="2013" name="Genome Announc.">
        <title>Draft Genome Sequence of Loktanella cinnabarina LL-001T, Isolated from Deep-Sea Floor Sediment.</title>
        <authorList>
            <person name="Nishi S."/>
            <person name="Tsubouchi T."/>
            <person name="Takaki Y."/>
            <person name="Koyanagi R."/>
            <person name="Satoh N."/>
            <person name="Maruyama T."/>
            <person name="Hatada Y."/>
        </authorList>
    </citation>
    <scope>NUCLEOTIDE SEQUENCE [LARGE SCALE GENOMIC DNA]</scope>
    <source>
        <strain evidence="5">LL-001</strain>
    </source>
</reference>
<dbReference type="EMBL" id="BATB01000001">
    <property type="protein sequence ID" value="GAD54151.1"/>
    <property type="molecule type" value="Genomic_DNA"/>
</dbReference>
<accession>U2YHT8</accession>
<dbReference type="OrthoDB" id="7863366at2"/>
<dbReference type="SUPFAM" id="SSF46785">
    <property type="entry name" value="Winged helix' DNA-binding domain"/>
    <property type="match status" value="1"/>
</dbReference>
<evidence type="ECO:0000259" key="4">
    <source>
        <dbReference type="PROSITE" id="PS50995"/>
    </source>
</evidence>
<dbReference type="eggNOG" id="COG1846">
    <property type="taxonomic scope" value="Bacteria"/>
</dbReference>
<dbReference type="Gene3D" id="1.10.10.10">
    <property type="entry name" value="Winged helix-like DNA-binding domain superfamily/Winged helix DNA-binding domain"/>
    <property type="match status" value="1"/>
</dbReference>
<sequence>MAMMNDPRRMAERLRALTELEQRLSFRISRLSKLLDTHAARQLAVHDTSLTSYRILMVLGIFKETTAADLSRLMVIDRAQISRSVSDLLQQGLLEQQPDPANRRKRLLRLSPEGQAALATFEPGLLDRQRVFTELLDESELDGLTRAVDKITRYLADTLEAPDAAPATAARPDL</sequence>
<feature type="domain" description="HTH marR-type" evidence="4">
    <location>
        <begin position="21"/>
        <end position="153"/>
    </location>
</feature>
<dbReference type="STRING" id="1337093.MBELCI_0203"/>
<gene>
    <name evidence="5" type="ORF">MBELCI_0203</name>
</gene>
<evidence type="ECO:0000256" key="3">
    <source>
        <dbReference type="ARBA" id="ARBA00023163"/>
    </source>
</evidence>
<dbReference type="AlphaFoldDB" id="U2YHT8"/>